<keyword evidence="2" id="KW-1185">Reference proteome</keyword>
<dbReference type="Gene3D" id="3.20.20.80">
    <property type="entry name" value="Glycosidases"/>
    <property type="match status" value="1"/>
</dbReference>
<dbReference type="AlphaFoldDB" id="A0A9D4BTK2"/>
<proteinExistence type="predicted"/>
<evidence type="ECO:0000313" key="2">
    <source>
        <dbReference type="Proteomes" id="UP000828390"/>
    </source>
</evidence>
<protein>
    <submittedName>
        <fullName evidence="1">Uncharacterized protein</fullName>
    </submittedName>
</protein>
<dbReference type="EMBL" id="JAIWYP010000015">
    <property type="protein sequence ID" value="KAH3705062.1"/>
    <property type="molecule type" value="Genomic_DNA"/>
</dbReference>
<sequence length="86" mass="9387">MTLSFLLPGTPVLYYGDEIGAQNIGSGSAMTAARNGTSRGIMTWNANSTQDGFCDNCTNIWTSVMSRAEQQVCQKTLQIYEHYVIG</sequence>
<accession>A0A9D4BTK2</accession>
<reference evidence="1" key="1">
    <citation type="journal article" date="2019" name="bioRxiv">
        <title>The Genome of the Zebra Mussel, Dreissena polymorpha: A Resource for Invasive Species Research.</title>
        <authorList>
            <person name="McCartney M.A."/>
            <person name="Auch B."/>
            <person name="Kono T."/>
            <person name="Mallez S."/>
            <person name="Zhang Y."/>
            <person name="Obille A."/>
            <person name="Becker A."/>
            <person name="Abrahante J.E."/>
            <person name="Garbe J."/>
            <person name="Badalamenti J.P."/>
            <person name="Herman A."/>
            <person name="Mangelson H."/>
            <person name="Liachko I."/>
            <person name="Sullivan S."/>
            <person name="Sone E.D."/>
            <person name="Koren S."/>
            <person name="Silverstein K.A.T."/>
            <person name="Beckman K.B."/>
            <person name="Gohl D.M."/>
        </authorList>
    </citation>
    <scope>NUCLEOTIDE SEQUENCE</scope>
    <source>
        <strain evidence="1">Duluth1</strain>
        <tissue evidence="1">Whole animal</tissue>
    </source>
</reference>
<organism evidence="1 2">
    <name type="scientific">Dreissena polymorpha</name>
    <name type="common">Zebra mussel</name>
    <name type="synonym">Mytilus polymorpha</name>
    <dbReference type="NCBI Taxonomy" id="45954"/>
    <lineage>
        <taxon>Eukaryota</taxon>
        <taxon>Metazoa</taxon>
        <taxon>Spiralia</taxon>
        <taxon>Lophotrochozoa</taxon>
        <taxon>Mollusca</taxon>
        <taxon>Bivalvia</taxon>
        <taxon>Autobranchia</taxon>
        <taxon>Heteroconchia</taxon>
        <taxon>Euheterodonta</taxon>
        <taxon>Imparidentia</taxon>
        <taxon>Neoheterodontei</taxon>
        <taxon>Myida</taxon>
        <taxon>Dreissenoidea</taxon>
        <taxon>Dreissenidae</taxon>
        <taxon>Dreissena</taxon>
    </lineage>
</organism>
<name>A0A9D4BTK2_DREPO</name>
<reference evidence="1" key="2">
    <citation type="submission" date="2020-11" db="EMBL/GenBank/DDBJ databases">
        <authorList>
            <person name="McCartney M.A."/>
            <person name="Auch B."/>
            <person name="Kono T."/>
            <person name="Mallez S."/>
            <person name="Becker A."/>
            <person name="Gohl D.M."/>
            <person name="Silverstein K.A.T."/>
            <person name="Koren S."/>
            <person name="Bechman K.B."/>
            <person name="Herman A."/>
            <person name="Abrahante J.E."/>
            <person name="Garbe J."/>
        </authorList>
    </citation>
    <scope>NUCLEOTIDE SEQUENCE</scope>
    <source>
        <strain evidence="1">Duluth1</strain>
        <tissue evidence="1">Whole animal</tissue>
    </source>
</reference>
<dbReference type="InterPro" id="IPR017853">
    <property type="entry name" value="GH"/>
</dbReference>
<dbReference type="SUPFAM" id="SSF51445">
    <property type="entry name" value="(Trans)glycosidases"/>
    <property type="match status" value="1"/>
</dbReference>
<comment type="caution">
    <text evidence="1">The sequence shown here is derived from an EMBL/GenBank/DDBJ whole genome shotgun (WGS) entry which is preliminary data.</text>
</comment>
<gene>
    <name evidence="1" type="ORF">DPMN_080126</name>
</gene>
<dbReference type="Proteomes" id="UP000828390">
    <property type="component" value="Unassembled WGS sequence"/>
</dbReference>
<dbReference type="GO" id="GO:0005975">
    <property type="term" value="P:carbohydrate metabolic process"/>
    <property type="evidence" value="ECO:0007669"/>
    <property type="project" value="InterPro"/>
</dbReference>
<evidence type="ECO:0000313" key="1">
    <source>
        <dbReference type="EMBL" id="KAH3705062.1"/>
    </source>
</evidence>